<dbReference type="EMBL" id="CP014672">
    <property type="protein sequence ID" value="ANW97985.1"/>
    <property type="molecule type" value="Genomic_DNA"/>
</dbReference>
<name>A0A1B1YB41_THEST</name>
<protein>
    <recommendedName>
        <fullName evidence="6 7">Small ribosomal subunit protein bS20</fullName>
    </recommendedName>
</protein>
<evidence type="ECO:0000256" key="1">
    <source>
        <dbReference type="ARBA" id="ARBA00007634"/>
    </source>
</evidence>
<keyword evidence="2 7" id="KW-0699">rRNA-binding</keyword>
<dbReference type="InterPro" id="IPR036510">
    <property type="entry name" value="Ribosomal_bS20_sf"/>
</dbReference>
<keyword evidence="3 7" id="KW-0694">RNA-binding</keyword>
<dbReference type="RefSeq" id="WP_015358253.1">
    <property type="nucleotide sequence ID" value="NZ_CP014672.1"/>
</dbReference>
<evidence type="ECO:0000256" key="3">
    <source>
        <dbReference type="ARBA" id="ARBA00022884"/>
    </source>
</evidence>
<keyword evidence="5 7" id="KW-0687">Ribonucleoprotein</keyword>
<dbReference type="Pfam" id="PF01649">
    <property type="entry name" value="Ribosomal_S20p"/>
    <property type="match status" value="1"/>
</dbReference>
<dbReference type="GO" id="GO:0003735">
    <property type="term" value="F:structural constituent of ribosome"/>
    <property type="evidence" value="ECO:0007669"/>
    <property type="project" value="InterPro"/>
</dbReference>
<dbReference type="InterPro" id="IPR002583">
    <property type="entry name" value="Ribosomal_bS20"/>
</dbReference>
<keyword evidence="4 7" id="KW-0689">Ribosomal protein</keyword>
<comment type="function">
    <text evidence="7">Binds directly to 16S ribosomal RNA.</text>
</comment>
<dbReference type="Gene3D" id="1.20.58.110">
    <property type="entry name" value="Ribosomal protein S20"/>
    <property type="match status" value="1"/>
</dbReference>
<dbReference type="NCBIfam" id="TIGR00029">
    <property type="entry name" value="S20"/>
    <property type="match status" value="1"/>
</dbReference>
<dbReference type="HAMAP" id="MF_00500">
    <property type="entry name" value="Ribosomal_bS20"/>
    <property type="match status" value="1"/>
</dbReference>
<dbReference type="OrthoDB" id="9808392at2"/>
<evidence type="ECO:0000256" key="4">
    <source>
        <dbReference type="ARBA" id="ARBA00022980"/>
    </source>
</evidence>
<evidence type="ECO:0000256" key="5">
    <source>
        <dbReference type="ARBA" id="ARBA00023274"/>
    </source>
</evidence>
<dbReference type="GO" id="GO:0015935">
    <property type="term" value="C:small ribosomal subunit"/>
    <property type="evidence" value="ECO:0007669"/>
    <property type="project" value="TreeGrafter"/>
</dbReference>
<evidence type="ECO:0000256" key="2">
    <source>
        <dbReference type="ARBA" id="ARBA00022730"/>
    </source>
</evidence>
<gene>
    <name evidence="7" type="primary">rpsT</name>
    <name evidence="8" type="ORF">CSTERTH_02470</name>
</gene>
<organism evidence="8 9">
    <name type="scientific">Thermoclostridium stercorarium subsp. thermolacticum DSM 2910</name>
    <dbReference type="NCBI Taxonomy" id="1121336"/>
    <lineage>
        <taxon>Bacteria</taxon>
        <taxon>Bacillati</taxon>
        <taxon>Bacillota</taxon>
        <taxon>Clostridia</taxon>
        <taxon>Eubacteriales</taxon>
        <taxon>Oscillospiraceae</taxon>
        <taxon>Thermoclostridium</taxon>
    </lineage>
</organism>
<dbReference type="GO" id="GO:0006412">
    <property type="term" value="P:translation"/>
    <property type="evidence" value="ECO:0007669"/>
    <property type="project" value="UniProtKB-UniRule"/>
</dbReference>
<evidence type="ECO:0000256" key="6">
    <source>
        <dbReference type="ARBA" id="ARBA00035136"/>
    </source>
</evidence>
<proteinExistence type="inferred from homology"/>
<evidence type="ECO:0000313" key="8">
    <source>
        <dbReference type="EMBL" id="ANW97985.1"/>
    </source>
</evidence>
<dbReference type="SUPFAM" id="SSF46992">
    <property type="entry name" value="Ribosomal protein S20"/>
    <property type="match status" value="1"/>
</dbReference>
<reference evidence="8 9" key="1">
    <citation type="submission" date="2016-02" db="EMBL/GenBank/DDBJ databases">
        <title>Comparison of Clostridium stercorarium subspecies using comparative genomics and transcriptomics.</title>
        <authorList>
            <person name="Schellenberg J."/>
            <person name="Thallinger G."/>
            <person name="Levin D.B."/>
            <person name="Zhang X."/>
            <person name="Alvare G."/>
            <person name="Fristensky B."/>
            <person name="Sparling R."/>
        </authorList>
    </citation>
    <scope>NUCLEOTIDE SEQUENCE [LARGE SCALE GENOMIC DNA]</scope>
    <source>
        <strain evidence="8 9">DSM 2910</strain>
    </source>
</reference>
<accession>A0A1B1YB41</accession>
<dbReference type="PANTHER" id="PTHR33398">
    <property type="entry name" value="30S RIBOSOMAL PROTEIN S20"/>
    <property type="match status" value="1"/>
</dbReference>
<evidence type="ECO:0000256" key="7">
    <source>
        <dbReference type="HAMAP-Rule" id="MF_00500"/>
    </source>
</evidence>
<sequence length="96" mass="10841">MPNTKSAIKRLRKIKVRTARNKAKRSELKTAIRRFNEALANNSPNTEQLLRIAIKKLDKAAAKNLIHKNKASRKKSQLMKAFYAAQVAKTAQVANN</sequence>
<dbReference type="PANTHER" id="PTHR33398:SF1">
    <property type="entry name" value="SMALL RIBOSOMAL SUBUNIT PROTEIN BS20C"/>
    <property type="match status" value="1"/>
</dbReference>
<evidence type="ECO:0000313" key="9">
    <source>
        <dbReference type="Proteomes" id="UP000092971"/>
    </source>
</evidence>
<comment type="similarity">
    <text evidence="1 7">Belongs to the bacterial ribosomal protein bS20 family.</text>
</comment>
<dbReference type="GO" id="GO:0005829">
    <property type="term" value="C:cytosol"/>
    <property type="evidence" value="ECO:0007669"/>
    <property type="project" value="TreeGrafter"/>
</dbReference>
<dbReference type="Proteomes" id="UP000092971">
    <property type="component" value="Chromosome"/>
</dbReference>
<dbReference type="AlphaFoldDB" id="A0A1B1YB41"/>
<dbReference type="GO" id="GO:0070181">
    <property type="term" value="F:small ribosomal subunit rRNA binding"/>
    <property type="evidence" value="ECO:0007669"/>
    <property type="project" value="TreeGrafter"/>
</dbReference>